<accession>A0A183SFG7</accession>
<reference evidence="4" key="1">
    <citation type="submission" date="2016-06" db="UniProtKB">
        <authorList>
            <consortium name="WormBaseParasite"/>
        </authorList>
    </citation>
    <scope>IDENTIFICATION</scope>
</reference>
<dbReference type="OrthoDB" id="3176171at2759"/>
<sequence length="333" mass="36541">MLGAQALQCEPVIDVQRGGARLRSFSLARMQENIRDLESSRDNDKQFHTNDSSAVTTPSPNDQVFFRLDGNKGAQCKASRFLLATAPFFKPRQTCPPTGNAFARKGDLVLIGVANVYLRCLLFVTEFSYLAPIISTQGEVGMTLCGNIQPVATCSACSNSPLELGPGGQKGTSFHQSDLPDLLERNAGNSGAIVNIGVRIVRASGIPSSFSKMILCHYHIFCADEPIVVLPKLESFSRAEGAHSAEDQAQEFERTQKCIFDHTQSFQVTLSNDLIERLGESAVSVEVSHTCKNTRCLTWSLIQRAAHRDFGRFQKKTNRRLMVCILQPSQAVA</sequence>
<gene>
    <name evidence="2" type="ORF">SSLN_LOCUS2965</name>
</gene>
<dbReference type="Proteomes" id="UP000275846">
    <property type="component" value="Unassembled WGS sequence"/>
</dbReference>
<evidence type="ECO:0000313" key="2">
    <source>
        <dbReference type="EMBL" id="VDL89350.1"/>
    </source>
</evidence>
<evidence type="ECO:0000256" key="1">
    <source>
        <dbReference type="SAM" id="MobiDB-lite"/>
    </source>
</evidence>
<name>A0A183SFG7_SCHSO</name>
<reference evidence="2 3" key="2">
    <citation type="submission" date="2018-11" db="EMBL/GenBank/DDBJ databases">
        <authorList>
            <consortium name="Pathogen Informatics"/>
        </authorList>
    </citation>
    <scope>NUCLEOTIDE SEQUENCE [LARGE SCALE GENOMIC DNA]</scope>
    <source>
        <strain evidence="2 3">NST_G2</strain>
    </source>
</reference>
<dbReference type="WBParaSite" id="SSLN_0000306501-mRNA-1">
    <property type="protein sequence ID" value="SSLN_0000306501-mRNA-1"/>
    <property type="gene ID" value="SSLN_0000306501"/>
</dbReference>
<organism evidence="4">
    <name type="scientific">Schistocephalus solidus</name>
    <name type="common">Tapeworm</name>
    <dbReference type="NCBI Taxonomy" id="70667"/>
    <lineage>
        <taxon>Eukaryota</taxon>
        <taxon>Metazoa</taxon>
        <taxon>Spiralia</taxon>
        <taxon>Lophotrochozoa</taxon>
        <taxon>Platyhelminthes</taxon>
        <taxon>Cestoda</taxon>
        <taxon>Eucestoda</taxon>
        <taxon>Diphyllobothriidea</taxon>
        <taxon>Diphyllobothriidae</taxon>
        <taxon>Schistocephalus</taxon>
    </lineage>
</organism>
<evidence type="ECO:0000313" key="3">
    <source>
        <dbReference type="Proteomes" id="UP000275846"/>
    </source>
</evidence>
<protein>
    <submittedName>
        <fullName evidence="4">ZP domain-containing protein</fullName>
    </submittedName>
</protein>
<proteinExistence type="predicted"/>
<dbReference type="EMBL" id="UYSU01032390">
    <property type="protein sequence ID" value="VDL89350.1"/>
    <property type="molecule type" value="Genomic_DNA"/>
</dbReference>
<feature type="region of interest" description="Disordered" evidence="1">
    <location>
        <begin position="38"/>
        <end position="60"/>
    </location>
</feature>
<evidence type="ECO:0000313" key="4">
    <source>
        <dbReference type="WBParaSite" id="SSLN_0000306501-mRNA-1"/>
    </source>
</evidence>
<dbReference type="AlphaFoldDB" id="A0A183SFG7"/>
<feature type="compositionally biased region" description="Polar residues" evidence="1">
    <location>
        <begin position="49"/>
        <end position="60"/>
    </location>
</feature>
<feature type="compositionally biased region" description="Basic and acidic residues" evidence="1">
    <location>
        <begin position="38"/>
        <end position="48"/>
    </location>
</feature>
<dbReference type="STRING" id="70667.A0A183SFG7"/>
<keyword evidence="3" id="KW-1185">Reference proteome</keyword>